<feature type="transmembrane region" description="Helical" evidence="1">
    <location>
        <begin position="1108"/>
        <end position="1127"/>
    </location>
</feature>
<gene>
    <name evidence="2" type="primary">PmlGA01_060005800</name>
    <name evidence="2" type="ORF">PMLGA01_060005800</name>
</gene>
<feature type="transmembrane region" description="Helical" evidence="1">
    <location>
        <begin position="306"/>
        <end position="326"/>
    </location>
</feature>
<keyword evidence="1" id="KW-0472">Membrane</keyword>
<dbReference type="Pfam" id="PF13246">
    <property type="entry name" value="Cation_ATPase"/>
    <property type="match status" value="1"/>
</dbReference>
<dbReference type="Gene3D" id="3.40.1110.10">
    <property type="entry name" value="Calcium-transporting ATPase, cytoplasmic domain N"/>
    <property type="match status" value="1"/>
</dbReference>
<dbReference type="Gene3D" id="1.20.1110.10">
    <property type="entry name" value="Calcium-transporting ATPase, transmembrane domain"/>
    <property type="match status" value="1"/>
</dbReference>
<dbReference type="GO" id="GO:0000166">
    <property type="term" value="F:nucleotide binding"/>
    <property type="evidence" value="ECO:0007669"/>
    <property type="project" value="InterPro"/>
</dbReference>
<proteinExistence type="predicted"/>
<reference evidence="2 3" key="1">
    <citation type="submission" date="2016-06" db="EMBL/GenBank/DDBJ databases">
        <authorList>
            <consortium name="Pathogen Informatics"/>
        </authorList>
    </citation>
    <scope>NUCLEOTIDE SEQUENCE [LARGE SCALE GENOMIC DNA]</scope>
    <source>
        <strain evidence="2">PmlGA01</strain>
    </source>
</reference>
<evidence type="ECO:0000313" key="2">
    <source>
        <dbReference type="EMBL" id="SBT70685.1"/>
    </source>
</evidence>
<dbReference type="SUPFAM" id="SSF81660">
    <property type="entry name" value="Metal cation-transporting ATPase, ATP-binding domain N"/>
    <property type="match status" value="1"/>
</dbReference>
<feature type="transmembrane region" description="Helical" evidence="1">
    <location>
        <begin position="1007"/>
        <end position="1033"/>
    </location>
</feature>
<dbReference type="Proteomes" id="UP000219799">
    <property type="component" value="Chromosome 6"/>
</dbReference>
<accession>A0A1C3KB26</accession>
<feature type="transmembrane region" description="Helical" evidence="1">
    <location>
        <begin position="934"/>
        <end position="960"/>
    </location>
</feature>
<dbReference type="InterPro" id="IPR023299">
    <property type="entry name" value="ATPase_P-typ_cyto_dom_N"/>
</dbReference>
<evidence type="ECO:0000313" key="3">
    <source>
        <dbReference type="Proteomes" id="UP000219799"/>
    </source>
</evidence>
<keyword evidence="1" id="KW-1133">Transmembrane helix</keyword>
<feature type="transmembrane region" description="Helical" evidence="1">
    <location>
        <begin position="966"/>
        <end position="986"/>
    </location>
</feature>
<name>A0A1C3KB26_PLAMA</name>
<feature type="transmembrane region" description="Helical" evidence="1">
    <location>
        <begin position="273"/>
        <end position="294"/>
    </location>
</feature>
<evidence type="ECO:0000256" key="1">
    <source>
        <dbReference type="SAM" id="Phobius"/>
    </source>
</evidence>
<organism evidence="2 3">
    <name type="scientific">Plasmodium malariae</name>
    <dbReference type="NCBI Taxonomy" id="5858"/>
    <lineage>
        <taxon>Eukaryota</taxon>
        <taxon>Sar</taxon>
        <taxon>Alveolata</taxon>
        <taxon>Apicomplexa</taxon>
        <taxon>Aconoidasida</taxon>
        <taxon>Haemosporida</taxon>
        <taxon>Plasmodiidae</taxon>
        <taxon>Plasmodium</taxon>
        <taxon>Plasmodium (Plasmodium)</taxon>
    </lineage>
</organism>
<feature type="transmembrane region" description="Helical" evidence="1">
    <location>
        <begin position="1147"/>
        <end position="1167"/>
    </location>
</feature>
<dbReference type="InterPro" id="IPR023298">
    <property type="entry name" value="ATPase_P-typ_TM_dom_sf"/>
</dbReference>
<feature type="transmembrane region" description="Helical" evidence="1">
    <location>
        <begin position="1179"/>
        <end position="1199"/>
    </location>
</feature>
<dbReference type="EMBL" id="LT594494">
    <property type="protein sequence ID" value="SBT70685.1"/>
    <property type="molecule type" value="Genomic_DNA"/>
</dbReference>
<dbReference type="SUPFAM" id="SSF81665">
    <property type="entry name" value="Calcium ATPase, transmembrane domain M"/>
    <property type="match status" value="1"/>
</dbReference>
<feature type="transmembrane region" description="Helical" evidence="1">
    <location>
        <begin position="78"/>
        <end position="98"/>
    </location>
</feature>
<dbReference type="AlphaFoldDB" id="A0A1C3KB26"/>
<feature type="transmembrane region" description="Helical" evidence="1">
    <location>
        <begin position="45"/>
        <end position="66"/>
    </location>
</feature>
<dbReference type="InterPro" id="IPR039720">
    <property type="entry name" value="TMEM94"/>
</dbReference>
<sequence>MVNDEINKNIEVIDDAYFCKTVKAELQNLTEEYKKKIKKNFLFEYLFKIEVLVVSFFLAPLLSGILLLKDSDIISTHYVTSLFVLLSLLLVLFTFLYYEIEEAQNNECLNKINEAEKILSPRNFIKNKKDDIHFNYLCNSNFIFILRNKKWELLPTNLLIKQDVFLLRAGDLIPCRCVEYNINNDEYGREYEKHEVFMPMDKYKISVNLLTKYCKDEKREYLPSFHLYSFVSYDNVSISTIKRYIEDKTSKNKNSKNKGKLRNVILTERIHRFYIYTWTILFFISSLSTVISLLDLRKDIGKIPHFVVIYFLIYNVLMSITALPFFHRIFSELIYGYCSSLNMIYKDYFKNATNYEQREFSSSFDFSSTTEDSSYVNKKKIGLFYTLKSIFMLIIKIDKCYLNILSDCSVLCFVDSSGILFDSNHSIKEICIYNYLNNKKDVCLNSSMNAIPKNYNYILTIIDVFMDNKSMYAYQRIKNLKILHSLFLISYYTQIPKYIKLLDAFQNHILNYMNQGDCSFLYICLCDIGHMSNSYNKFLFHMLFFCIENKSDYELYKKKNTELKKHKKSVVPRGELPYYVYENEEKENSLGINIYDNLMKRDNFVFIFILYEKRKDKYHMFLKGQLDALLSKCMFYYDGKIIKKLKRTKKKVLRILNIQWISSGIESICFAYRPLSKIEVEYLKQNFSKNIYILTINKRKVYNIKNFYNEKSFPVKENQKFLSHLLSTSIFIGIRFVHFSKTDQANTRNVANLLGMETNWNTSISLSLNDKLGHIQPSFKNRDGKVVIPSGINNIKTHIEEVDDIPLRVSSYSGCNQFNTAEMIKILLENNEIITCVGNSLNCENFGIFNLCNYSISVLLPFNNVCKDCYGKRGRSSPFEEPSAQQNPLITYSSFVNSFPCNLIIEKSCLDMSQNIMEIVYKLLKNSRIHKKNVYLTIFYFYFFYSQLSFLVFIISVFFLPPFISVVDFLLFILLIIPLLAMSLLSNNNNSTIMNDIPDKVITKEFLVNKLFFFLIKWIPLLVFSTVLSLYYLHLINKAFANKYVISGHMDAQTSSSLKENSMKNITHHCSQVLLIKSFYKCQVLLHTYSTNQPSGKLSMAAVMIKEAQIFFFFFFSLFFFISSLSFSDKFESLFKWSCIQNSKTYFSCLFVFLILSFLYVALRIRMLPPYYIKQYPDITLIVLILIFNGVILVTNETIKKVEEKIQINRQKYLKVLFGTRLGMWSPK</sequence>
<dbReference type="PANTHER" id="PTHR13219:SF6">
    <property type="entry name" value="TRANSMEMBRANE PROTEIN 94"/>
    <property type="match status" value="1"/>
</dbReference>
<keyword evidence="1" id="KW-0812">Transmembrane</keyword>
<dbReference type="VEuPathDB" id="PlasmoDB:PmUG01_06010900"/>
<dbReference type="PANTHER" id="PTHR13219">
    <property type="entry name" value="TRANSMEMBRANE PROTEIN 94"/>
    <property type="match status" value="1"/>
</dbReference>
<protein>
    <submittedName>
        <fullName evidence="2">Uncharacterized protein</fullName>
    </submittedName>
</protein>